<evidence type="ECO:0000256" key="1">
    <source>
        <dbReference type="SAM" id="MobiDB-lite"/>
    </source>
</evidence>
<proteinExistence type="predicted"/>
<feature type="compositionally biased region" description="Low complexity" evidence="1">
    <location>
        <begin position="86"/>
        <end position="107"/>
    </location>
</feature>
<dbReference type="GeneID" id="108680682"/>
<reference evidence="3" key="1">
    <citation type="submission" date="2025-08" db="UniProtKB">
        <authorList>
            <consortium name="RefSeq"/>
        </authorList>
    </citation>
    <scope>IDENTIFICATION</scope>
    <source>
        <tissue evidence="3">Whole organism</tissue>
    </source>
</reference>
<dbReference type="Proteomes" id="UP000694843">
    <property type="component" value="Unplaced"/>
</dbReference>
<feature type="region of interest" description="Disordered" evidence="1">
    <location>
        <begin position="1"/>
        <end position="162"/>
    </location>
</feature>
<accession>A0A8B7PFY4</accession>
<organism evidence="2 3">
    <name type="scientific">Hyalella azteca</name>
    <name type="common">Amphipod</name>
    <dbReference type="NCBI Taxonomy" id="294128"/>
    <lineage>
        <taxon>Eukaryota</taxon>
        <taxon>Metazoa</taxon>
        <taxon>Ecdysozoa</taxon>
        <taxon>Arthropoda</taxon>
        <taxon>Crustacea</taxon>
        <taxon>Multicrustacea</taxon>
        <taxon>Malacostraca</taxon>
        <taxon>Eumalacostraca</taxon>
        <taxon>Peracarida</taxon>
        <taxon>Amphipoda</taxon>
        <taxon>Senticaudata</taxon>
        <taxon>Talitrida</taxon>
        <taxon>Talitroidea</taxon>
        <taxon>Hyalellidae</taxon>
        <taxon>Hyalella</taxon>
    </lineage>
</organism>
<feature type="compositionally biased region" description="Pro residues" evidence="1">
    <location>
        <begin position="54"/>
        <end position="85"/>
    </location>
</feature>
<protein>
    <submittedName>
        <fullName evidence="3">Proteoglycan 4-like</fullName>
    </submittedName>
</protein>
<feature type="region of interest" description="Disordered" evidence="1">
    <location>
        <begin position="216"/>
        <end position="238"/>
    </location>
</feature>
<name>A0A8B7PFY4_HYAAZ</name>
<evidence type="ECO:0000313" key="2">
    <source>
        <dbReference type="Proteomes" id="UP000694843"/>
    </source>
</evidence>
<feature type="compositionally biased region" description="Low complexity" evidence="1">
    <location>
        <begin position="219"/>
        <end position="230"/>
    </location>
</feature>
<gene>
    <name evidence="3" type="primary">LOC108680682</name>
</gene>
<sequence>MYLSSTLTPPPPESQPVKPTTTRITSPKFKHFLSLPPKPNTILTPPRKSEQSLTPPPDTTLTPPPDTTFTPPPKFKPALTQPPKPKTTLTPPLNSEQQVTQPPDTTLTPPPEQEPSFTQPPEPNTTLTPPPKFEQFISLPPKHHPPKPNTTLTPPPKPKVNTDQKLEKATHNELIDNKHGKTISKNDIYENINAKNKNFNDKTQITHKKSDVTEDKVLKTTANDNNSSASKNKEGFTNEQWNYREIPTERSLSLPRYGGLSLLLILDGEYHPEKPRQDNAALNTS</sequence>
<dbReference type="AlphaFoldDB" id="A0A8B7PFY4"/>
<feature type="compositionally biased region" description="Pro residues" evidence="1">
    <location>
        <begin position="108"/>
        <end position="132"/>
    </location>
</feature>
<keyword evidence="2" id="KW-1185">Reference proteome</keyword>
<dbReference type="RefSeq" id="XP_018025053.1">
    <property type="nucleotide sequence ID" value="XM_018169564.1"/>
</dbReference>
<evidence type="ECO:0000313" key="3">
    <source>
        <dbReference type="RefSeq" id="XP_018025053.1"/>
    </source>
</evidence>
<dbReference type="KEGG" id="hazt:108680682"/>